<evidence type="ECO:0000313" key="5">
    <source>
        <dbReference type="Proteomes" id="UP001314263"/>
    </source>
</evidence>
<dbReference type="InterPro" id="IPR032675">
    <property type="entry name" value="LRR_dom_sf"/>
</dbReference>
<evidence type="ECO:0000259" key="3">
    <source>
        <dbReference type="Pfam" id="PF12937"/>
    </source>
</evidence>
<dbReference type="GO" id="GO:0031146">
    <property type="term" value="P:SCF-dependent proteasomal ubiquitin-dependent protein catabolic process"/>
    <property type="evidence" value="ECO:0007669"/>
    <property type="project" value="TreeGrafter"/>
</dbReference>
<dbReference type="SUPFAM" id="SSF52047">
    <property type="entry name" value="RNI-like"/>
    <property type="match status" value="2"/>
</dbReference>
<name>A0AAV1IM33_9CHLO</name>
<dbReference type="SMART" id="SM00367">
    <property type="entry name" value="LRR_CC"/>
    <property type="match status" value="7"/>
</dbReference>
<gene>
    <name evidence="4" type="ORF">CVIRNUC_011108</name>
</gene>
<evidence type="ECO:0000256" key="2">
    <source>
        <dbReference type="SAM" id="MobiDB-lite"/>
    </source>
</evidence>
<sequence length="897" mass="98370">MDPGHAEPELVMGNCALGSMSDDFEPEDARESVLRNADILRLLFRDLDMEDLLRAASTCRTWFRVSQSPEFWADLDFSGRKVRARQVMALVQRHVSLHSLNVTGVKQLDEVWPDLLHSIPRLKHLTMGTGIVTEHQMYHTGCMLEELQEWVLQHANLGNFSGSEALISHGTLPKLRLEHCRVGRLTIRCQKLEAIEINSSTLMNLIIQCPQLRSLALKDCQKLSDANFRTALSHLTSVVHLDLTSCVPLSDDTLREVGRTCKAVTTLIAAKCPGITLNSMQGFPELRHLDLTACEGIAPGTAVPALERWTNLETLVMDWCDLLNHLTLSLPRLRKISLQHCKMLTSVDLHCGWLEEILVGREGGARSFEEHPLRRVTVCSDAMRALRWAGCANLDQMLLACNYLQEAEFLACDSLSDEVLLTLGDVGRSPLLTSRGIQGGCPRLRSLIVSGNRGLRRPRLRSQTLETLSLSSCCNLEWLHLSCAQLRRLQVEDCNSLQTVELHVAAMTHLALGSCPSLEVLRLCAPALTHLDLQGCGMLSRLTLDCPALESLDATFCYRLGNEALSWIPQCRPPLQRLFLGLCTQIDAQALHVLSSLGSLRSLDLSYTEIKNLEPVLRACPELQKLNLASCALLGQSALDALLPAGAGSFQCHGRQQELKVRELDVSYCNLPTSVITSLLTRATTLEVLAISGCAGATSEIWDALHAPGMPQLPLQTLSAVGCKRLRSCWLGLRPASGRDGAAQEALLSVGMYSPPVTVSTSWQESPVALTGLRTLRLGLSGIRSLALALPLLSVLDVNNAAELRCLELRCPLLLTVHMQACKMLPGPNLELTMEGCSRLEVLDAQHSEVPCGAGARLHEACPALRTLLQTEPPRQPAPRPIILDSPEPSESGSTCY</sequence>
<evidence type="ECO:0000256" key="1">
    <source>
        <dbReference type="ARBA" id="ARBA00004430"/>
    </source>
</evidence>
<dbReference type="Proteomes" id="UP001314263">
    <property type="component" value="Unassembled WGS sequence"/>
</dbReference>
<dbReference type="Pfam" id="PF12937">
    <property type="entry name" value="F-box-like"/>
    <property type="match status" value="1"/>
</dbReference>
<dbReference type="GO" id="GO:0005930">
    <property type="term" value="C:axoneme"/>
    <property type="evidence" value="ECO:0007669"/>
    <property type="project" value="UniProtKB-SubCell"/>
</dbReference>
<dbReference type="InterPro" id="IPR006553">
    <property type="entry name" value="Leu-rich_rpt_Cys-con_subtyp"/>
</dbReference>
<proteinExistence type="predicted"/>
<evidence type="ECO:0000313" key="4">
    <source>
        <dbReference type="EMBL" id="CAK0787886.1"/>
    </source>
</evidence>
<accession>A0AAV1IM33</accession>
<dbReference type="PANTHER" id="PTHR13318">
    <property type="entry name" value="PARTNER OF PAIRED, ISOFORM B-RELATED"/>
    <property type="match status" value="1"/>
</dbReference>
<dbReference type="EMBL" id="CAUYUE010000018">
    <property type="protein sequence ID" value="CAK0787886.1"/>
    <property type="molecule type" value="Genomic_DNA"/>
</dbReference>
<dbReference type="InterPro" id="IPR036047">
    <property type="entry name" value="F-box-like_dom_sf"/>
</dbReference>
<dbReference type="SUPFAM" id="SSF52058">
    <property type="entry name" value="L domain-like"/>
    <property type="match status" value="1"/>
</dbReference>
<dbReference type="SUPFAM" id="SSF81383">
    <property type="entry name" value="F-box domain"/>
    <property type="match status" value="1"/>
</dbReference>
<comment type="subcellular location">
    <subcellularLocation>
        <location evidence="1">Cytoplasm</location>
        <location evidence="1">Cytoskeleton</location>
        <location evidence="1">Cilium axoneme</location>
    </subcellularLocation>
</comment>
<keyword evidence="5" id="KW-1185">Reference proteome</keyword>
<reference evidence="4 5" key="1">
    <citation type="submission" date="2023-10" db="EMBL/GenBank/DDBJ databases">
        <authorList>
            <person name="Maclean D."/>
            <person name="Macfadyen A."/>
        </authorList>
    </citation>
    <scope>NUCLEOTIDE SEQUENCE [LARGE SCALE GENOMIC DNA]</scope>
</reference>
<dbReference type="Gene3D" id="3.80.10.10">
    <property type="entry name" value="Ribonuclease Inhibitor"/>
    <property type="match status" value="3"/>
</dbReference>
<organism evidence="4 5">
    <name type="scientific">Coccomyxa viridis</name>
    <dbReference type="NCBI Taxonomy" id="1274662"/>
    <lineage>
        <taxon>Eukaryota</taxon>
        <taxon>Viridiplantae</taxon>
        <taxon>Chlorophyta</taxon>
        <taxon>core chlorophytes</taxon>
        <taxon>Trebouxiophyceae</taxon>
        <taxon>Trebouxiophyceae incertae sedis</taxon>
        <taxon>Coccomyxaceae</taxon>
        <taxon>Coccomyxa</taxon>
    </lineage>
</organism>
<protein>
    <recommendedName>
        <fullName evidence="3">F-box domain-containing protein</fullName>
    </recommendedName>
</protein>
<feature type="region of interest" description="Disordered" evidence="2">
    <location>
        <begin position="871"/>
        <end position="897"/>
    </location>
</feature>
<feature type="domain" description="F-box" evidence="3">
    <location>
        <begin position="38"/>
        <end position="77"/>
    </location>
</feature>
<dbReference type="AlphaFoldDB" id="A0AAV1IM33"/>
<comment type="caution">
    <text evidence="4">The sequence shown here is derived from an EMBL/GenBank/DDBJ whole genome shotgun (WGS) entry which is preliminary data.</text>
</comment>
<dbReference type="InterPro" id="IPR001810">
    <property type="entry name" value="F-box_dom"/>
</dbReference>
<dbReference type="GO" id="GO:0019005">
    <property type="term" value="C:SCF ubiquitin ligase complex"/>
    <property type="evidence" value="ECO:0007669"/>
    <property type="project" value="TreeGrafter"/>
</dbReference>
<dbReference type="Gene3D" id="1.20.1280.50">
    <property type="match status" value="1"/>
</dbReference>